<comment type="caution">
    <text evidence="3">The sequence shown here is derived from an EMBL/GenBank/DDBJ whole genome shotgun (WGS) entry which is preliminary data.</text>
</comment>
<evidence type="ECO:0000256" key="1">
    <source>
        <dbReference type="SAM" id="MobiDB-lite"/>
    </source>
</evidence>
<evidence type="ECO:0000256" key="2">
    <source>
        <dbReference type="SAM" id="SignalP"/>
    </source>
</evidence>
<proteinExistence type="predicted"/>
<feature type="chain" id="PRO_5044885168" description="Ground-like domain-containing protein" evidence="2">
    <location>
        <begin position="24"/>
        <end position="373"/>
    </location>
</feature>
<evidence type="ECO:0008006" key="5">
    <source>
        <dbReference type="Google" id="ProtNLM"/>
    </source>
</evidence>
<protein>
    <recommendedName>
        <fullName evidence="5">Ground-like domain-containing protein</fullName>
    </recommendedName>
</protein>
<sequence length="373" mass="40831">MHRSSLLLALLLIFPSEFGSVSAQCHLPSPCPCPSMPTPPSSSPCCSPLPPSPPRPYCASPSLPFPQPQMPSSCYVPSASASPFPSAFPSYASQPFGAGPQQSLFPPAISSSYQIGMPEYSRTAPLPVPISAKERFPANEIGKEKSAEAVKDPFEKESKASRDEPFLSSKYATAPGGSAVLPPVIYPTSAALRQSFVPQQQSPSAYNFQPPFQQQQFQQPQQQHDRFPSQSYGQCQCPQIQSPRPFAPPQMPVQNCCIGHSQRQCRRLGMERKKVFGLRTLLDKGTERERDGEKGKCDEKLGKIMEENSHLEMAEAKEAILKRADESALLGPWGVGVFCAPKKLEFAVRTERFCTGEVADGFCVAFQTNAEWK</sequence>
<keyword evidence="4" id="KW-1185">Reference proteome</keyword>
<keyword evidence="2" id="KW-0732">Signal</keyword>
<accession>A0ABD2J6G1</accession>
<feature type="region of interest" description="Disordered" evidence="1">
    <location>
        <begin position="142"/>
        <end position="163"/>
    </location>
</feature>
<evidence type="ECO:0000313" key="3">
    <source>
        <dbReference type="EMBL" id="KAL3083133.1"/>
    </source>
</evidence>
<dbReference type="EMBL" id="JBICCN010000254">
    <property type="protein sequence ID" value="KAL3083133.1"/>
    <property type="molecule type" value="Genomic_DNA"/>
</dbReference>
<reference evidence="3 4" key="1">
    <citation type="submission" date="2024-10" db="EMBL/GenBank/DDBJ databases">
        <authorList>
            <person name="Kim D."/>
        </authorList>
    </citation>
    <scope>NUCLEOTIDE SEQUENCE [LARGE SCALE GENOMIC DNA]</scope>
    <source>
        <strain evidence="3">Taebaek</strain>
    </source>
</reference>
<organism evidence="3 4">
    <name type="scientific">Heterodera schachtii</name>
    <name type="common">Sugarbeet cyst nematode worm</name>
    <name type="synonym">Tylenchus schachtii</name>
    <dbReference type="NCBI Taxonomy" id="97005"/>
    <lineage>
        <taxon>Eukaryota</taxon>
        <taxon>Metazoa</taxon>
        <taxon>Ecdysozoa</taxon>
        <taxon>Nematoda</taxon>
        <taxon>Chromadorea</taxon>
        <taxon>Rhabditida</taxon>
        <taxon>Tylenchina</taxon>
        <taxon>Tylenchomorpha</taxon>
        <taxon>Tylenchoidea</taxon>
        <taxon>Heteroderidae</taxon>
        <taxon>Heteroderinae</taxon>
        <taxon>Heterodera</taxon>
    </lineage>
</organism>
<gene>
    <name evidence="3" type="ORF">niasHS_010935</name>
</gene>
<evidence type="ECO:0000313" key="4">
    <source>
        <dbReference type="Proteomes" id="UP001620645"/>
    </source>
</evidence>
<feature type="signal peptide" evidence="2">
    <location>
        <begin position="1"/>
        <end position="23"/>
    </location>
</feature>
<dbReference type="Proteomes" id="UP001620645">
    <property type="component" value="Unassembled WGS sequence"/>
</dbReference>
<name>A0ABD2J6G1_HETSC</name>
<dbReference type="AlphaFoldDB" id="A0ABD2J6G1"/>